<keyword evidence="2" id="KW-1185">Reference proteome</keyword>
<dbReference type="GO" id="GO:0005743">
    <property type="term" value="C:mitochondrial inner membrane"/>
    <property type="evidence" value="ECO:0007669"/>
    <property type="project" value="TreeGrafter"/>
</dbReference>
<gene>
    <name evidence="1" type="ORF">DSTB1V02_LOCUS3938</name>
</gene>
<dbReference type="AlphaFoldDB" id="A0A7R9A2U2"/>
<reference evidence="1" key="1">
    <citation type="submission" date="2020-11" db="EMBL/GenBank/DDBJ databases">
        <authorList>
            <person name="Tran Van P."/>
        </authorList>
    </citation>
    <scope>NUCLEOTIDE SEQUENCE</scope>
</reference>
<dbReference type="EMBL" id="LR900064">
    <property type="protein sequence ID" value="CAD7244034.1"/>
    <property type="molecule type" value="Genomic_DNA"/>
</dbReference>
<accession>A0A7R9A2U2</accession>
<evidence type="ECO:0000313" key="2">
    <source>
        <dbReference type="Proteomes" id="UP000677054"/>
    </source>
</evidence>
<proteinExistence type="predicted"/>
<dbReference type="GO" id="GO:0033617">
    <property type="term" value="P:mitochondrial respiratory chain complex IV assembly"/>
    <property type="evidence" value="ECO:0007669"/>
    <property type="project" value="TreeGrafter"/>
</dbReference>
<evidence type="ECO:0000313" key="1">
    <source>
        <dbReference type="EMBL" id="CAD7244034.1"/>
    </source>
</evidence>
<dbReference type="Pfam" id="PF08695">
    <property type="entry name" value="Coa1"/>
    <property type="match status" value="1"/>
</dbReference>
<evidence type="ECO:0008006" key="3">
    <source>
        <dbReference type="Google" id="ProtNLM"/>
    </source>
</evidence>
<organism evidence="1">
    <name type="scientific">Darwinula stevensoni</name>
    <dbReference type="NCBI Taxonomy" id="69355"/>
    <lineage>
        <taxon>Eukaryota</taxon>
        <taxon>Metazoa</taxon>
        <taxon>Ecdysozoa</taxon>
        <taxon>Arthropoda</taxon>
        <taxon>Crustacea</taxon>
        <taxon>Oligostraca</taxon>
        <taxon>Ostracoda</taxon>
        <taxon>Podocopa</taxon>
        <taxon>Podocopida</taxon>
        <taxon>Darwinulocopina</taxon>
        <taxon>Darwinuloidea</taxon>
        <taxon>Darwinulidae</taxon>
        <taxon>Darwinula</taxon>
    </lineage>
</organism>
<protein>
    <recommendedName>
        <fullName evidence="3">Cytochrome oxidase complex assembly protein 1</fullName>
    </recommendedName>
</protein>
<dbReference type="Proteomes" id="UP000677054">
    <property type="component" value="Unassembled WGS sequence"/>
</dbReference>
<name>A0A7R9A2U2_9CRUS</name>
<dbReference type="PANTHER" id="PTHR47148">
    <property type="entry name" value="CYTOCHROME C OXIDASE ASSEMBLY FACTOR 1 HOMOLOG"/>
    <property type="match status" value="1"/>
</dbReference>
<sequence>MVSYQVLKRVAVGGAVAVIATGLYLERRIQLKFSNEEYFRKSMKMLRESVSANIVMDQPIWSGRVNLRDEFNYANGLKAKIAIPVKGPKDRGTLYVWAERPDYKDEWTITRLELGLKSEPEKRLLIHDHAKA</sequence>
<dbReference type="GO" id="GO:0032981">
    <property type="term" value="P:mitochondrial respiratory chain complex I assembly"/>
    <property type="evidence" value="ECO:0007669"/>
    <property type="project" value="TreeGrafter"/>
</dbReference>
<dbReference type="PANTHER" id="PTHR47148:SF1">
    <property type="entry name" value="CYTOCHROME C OXIDASE ASSEMBLY FACTOR 1 HOMOLOG"/>
    <property type="match status" value="1"/>
</dbReference>
<dbReference type="InterPro" id="IPR014807">
    <property type="entry name" value="Coa1"/>
</dbReference>
<dbReference type="EMBL" id="CAJPEV010000547">
    <property type="protein sequence ID" value="CAG0886353.1"/>
    <property type="molecule type" value="Genomic_DNA"/>
</dbReference>
<dbReference type="OrthoDB" id="10037790at2759"/>